<dbReference type="CDD" id="cd00562">
    <property type="entry name" value="NifX_NifB"/>
    <property type="match status" value="1"/>
</dbReference>
<evidence type="ECO:0000313" key="3">
    <source>
        <dbReference type="EMBL" id="KAB1181619.1"/>
    </source>
</evidence>
<dbReference type="InterPro" id="IPR036105">
    <property type="entry name" value="DiNase_FeMo-co_biosyn_sf"/>
</dbReference>
<dbReference type="Proteomes" id="UP000533429">
    <property type="component" value="Unassembled WGS sequence"/>
</dbReference>
<dbReference type="SUPFAM" id="SSF53146">
    <property type="entry name" value="Nitrogenase accessory factor-like"/>
    <property type="match status" value="1"/>
</dbReference>
<reference evidence="3 5" key="1">
    <citation type="submission" date="2019-09" db="EMBL/GenBank/DDBJ databases">
        <title>Photobacterium damselae subsp. damselae CDC-2227-81, a human clinical isolate.</title>
        <authorList>
            <person name="Osorio C.R."/>
        </authorList>
    </citation>
    <scope>NUCLEOTIDE SEQUENCE [LARGE SCALE GENOMIC DNA]</scope>
    <source>
        <strain evidence="3 5">CDC-2227-81</strain>
    </source>
</reference>
<proteinExistence type="predicted"/>
<dbReference type="PANTHER" id="PTHR33937:SF2">
    <property type="entry name" value="DINITROGENASE IRON-MOLYBDENUM COFACTOR BIOSYNTHESIS DOMAIN-CONTAINING PROTEIN"/>
    <property type="match status" value="1"/>
</dbReference>
<dbReference type="InterPro" id="IPR003731">
    <property type="entry name" value="Di-Nase_FeMo-co_biosynth"/>
</dbReference>
<dbReference type="InterPro" id="IPR051840">
    <property type="entry name" value="NifX/NifY_domain"/>
</dbReference>
<sequence length="157" mass="16877">MMMAVAVTGRHEVAGHFGKAAAFVVFDEQGQQVALVENHNTKAIGCKHKKRIQRQLSDLGVTQIVLGNIGQRSLARLLNAGFAVYQVPNRSELSDVLNEQVAKVPLLAPEQGRPCKREKGECGCGCGSKKETAPKVGMVMQPQGVIRGLKTLGGFKL</sequence>
<evidence type="ECO:0000313" key="5">
    <source>
        <dbReference type="Proteomes" id="UP000480943"/>
    </source>
</evidence>
<dbReference type="PANTHER" id="PTHR33937">
    <property type="entry name" value="IRON-MOLYBDENUM PROTEIN-RELATED-RELATED"/>
    <property type="match status" value="1"/>
</dbReference>
<organism evidence="4 6">
    <name type="scientific">Photobacterium damselae subsp. damselae</name>
    <name type="common">Listonella damsela</name>
    <dbReference type="NCBI Taxonomy" id="85581"/>
    <lineage>
        <taxon>Bacteria</taxon>
        <taxon>Pseudomonadati</taxon>
        <taxon>Pseudomonadota</taxon>
        <taxon>Gammaproteobacteria</taxon>
        <taxon>Vibrionales</taxon>
        <taxon>Vibrionaceae</taxon>
        <taxon>Photobacterium</taxon>
    </lineage>
</organism>
<comment type="caution">
    <text evidence="4">The sequence shown here is derived from an EMBL/GenBank/DDBJ whole genome shotgun (WGS) entry which is preliminary data.</text>
</comment>
<dbReference type="Proteomes" id="UP000480943">
    <property type="component" value="Unassembled WGS sequence"/>
</dbReference>
<evidence type="ECO:0000256" key="1">
    <source>
        <dbReference type="ARBA" id="ARBA00023231"/>
    </source>
</evidence>
<dbReference type="EMBL" id="VZUQ01000052">
    <property type="protein sequence ID" value="KAB1181619.1"/>
    <property type="molecule type" value="Genomic_DNA"/>
</dbReference>
<dbReference type="AlphaFoldDB" id="A0A1C3DWC0"/>
<accession>A0A1C3DWC0</accession>
<reference evidence="4 6" key="2">
    <citation type="submission" date="2020-06" db="EMBL/GenBank/DDBJ databases">
        <title>Photobacterium damselae subsp. damselae comparative genomics.</title>
        <authorList>
            <person name="Osorio C.R."/>
        </authorList>
    </citation>
    <scope>NUCLEOTIDE SEQUENCE [LARGE SCALE GENOMIC DNA]</scope>
    <source>
        <strain evidence="4 6">TW250/03</strain>
    </source>
</reference>
<evidence type="ECO:0000313" key="4">
    <source>
        <dbReference type="EMBL" id="NVP01785.1"/>
    </source>
</evidence>
<name>A0A1C3DWC0_PHODD</name>
<feature type="domain" description="Dinitrogenase iron-molybdenum cofactor biosynthesis" evidence="2">
    <location>
        <begin position="11"/>
        <end position="99"/>
    </location>
</feature>
<keyword evidence="1" id="KW-0535">Nitrogen fixation</keyword>
<gene>
    <name evidence="3" type="ORF">F6450_08555</name>
    <name evidence="4" type="ORF">HWA77_16345</name>
</gene>
<protein>
    <recommendedName>
        <fullName evidence="2">Dinitrogenase iron-molybdenum cofactor biosynthesis domain-containing protein</fullName>
    </recommendedName>
</protein>
<evidence type="ECO:0000259" key="2">
    <source>
        <dbReference type="Pfam" id="PF02579"/>
    </source>
</evidence>
<dbReference type="KEGG" id="pds:CAY62_11760"/>
<dbReference type="Pfam" id="PF02579">
    <property type="entry name" value="Nitro_FeMo-Co"/>
    <property type="match status" value="1"/>
</dbReference>
<dbReference type="EMBL" id="JABXOR010001038">
    <property type="protein sequence ID" value="NVP01785.1"/>
    <property type="molecule type" value="Genomic_DNA"/>
</dbReference>
<dbReference type="RefSeq" id="WP_068945817.1">
    <property type="nucleotide sequence ID" value="NZ_AP026780.1"/>
</dbReference>
<evidence type="ECO:0000313" key="6">
    <source>
        <dbReference type="Proteomes" id="UP000533429"/>
    </source>
</evidence>
<dbReference type="Gene3D" id="3.30.420.130">
    <property type="entry name" value="Dinitrogenase iron-molybdenum cofactor biosynthesis domain"/>
    <property type="match status" value="1"/>
</dbReference>